<dbReference type="AlphaFoldDB" id="E4YNH4"/>
<dbReference type="EMBL" id="FN654885">
    <property type="protein sequence ID" value="CBY37022.1"/>
    <property type="molecule type" value="Genomic_DNA"/>
</dbReference>
<evidence type="ECO:0008006" key="4">
    <source>
        <dbReference type="Google" id="ProtNLM"/>
    </source>
</evidence>
<evidence type="ECO:0000256" key="2">
    <source>
        <dbReference type="SAM" id="Phobius"/>
    </source>
</evidence>
<organism evidence="3">
    <name type="scientific">Oikopleura dioica</name>
    <name type="common">Tunicate</name>
    <dbReference type="NCBI Taxonomy" id="34765"/>
    <lineage>
        <taxon>Eukaryota</taxon>
        <taxon>Metazoa</taxon>
        <taxon>Chordata</taxon>
        <taxon>Tunicata</taxon>
        <taxon>Appendicularia</taxon>
        <taxon>Copelata</taxon>
        <taxon>Oikopleuridae</taxon>
        <taxon>Oikopleura</taxon>
    </lineage>
</organism>
<keyword evidence="2" id="KW-0812">Transmembrane</keyword>
<dbReference type="GO" id="GO:0097228">
    <property type="term" value="C:sperm principal piece"/>
    <property type="evidence" value="ECO:0007669"/>
    <property type="project" value="TreeGrafter"/>
</dbReference>
<dbReference type="Proteomes" id="UP000011014">
    <property type="component" value="Unassembled WGS sequence"/>
</dbReference>
<dbReference type="GO" id="GO:0001669">
    <property type="term" value="C:acrosomal vesicle"/>
    <property type="evidence" value="ECO:0007669"/>
    <property type="project" value="TreeGrafter"/>
</dbReference>
<evidence type="ECO:0000313" key="3">
    <source>
        <dbReference type="EMBL" id="CBY37022.1"/>
    </source>
</evidence>
<protein>
    <recommendedName>
        <fullName evidence="4">Ion transport domain-containing protein</fullName>
    </recommendedName>
</protein>
<name>E4YNH4_OIKDI</name>
<dbReference type="GO" id="GO:0036128">
    <property type="term" value="C:CatSper complex"/>
    <property type="evidence" value="ECO:0007669"/>
    <property type="project" value="InterPro"/>
</dbReference>
<dbReference type="GO" id="GO:0006814">
    <property type="term" value="P:sodium ion transport"/>
    <property type="evidence" value="ECO:0007669"/>
    <property type="project" value="TreeGrafter"/>
</dbReference>
<dbReference type="GO" id="GO:0005227">
    <property type="term" value="F:calcium-activated cation channel activity"/>
    <property type="evidence" value="ECO:0007669"/>
    <property type="project" value="InterPro"/>
</dbReference>
<dbReference type="InterPro" id="IPR028744">
    <property type="entry name" value="CatSper4"/>
</dbReference>
<dbReference type="GO" id="GO:0030317">
    <property type="term" value="P:flagellated sperm motility"/>
    <property type="evidence" value="ECO:0007669"/>
    <property type="project" value="InterPro"/>
</dbReference>
<dbReference type="GO" id="GO:0005245">
    <property type="term" value="F:voltage-gated calcium channel activity"/>
    <property type="evidence" value="ECO:0007669"/>
    <property type="project" value="TreeGrafter"/>
</dbReference>
<reference evidence="3" key="1">
    <citation type="journal article" date="2010" name="Science">
        <title>Plasticity of animal genome architecture unmasked by rapid evolution of a pelagic tunicate.</title>
        <authorList>
            <person name="Denoeud F."/>
            <person name="Henriet S."/>
            <person name="Mungpakdee S."/>
            <person name="Aury J.M."/>
            <person name="Da Silva C."/>
            <person name="Brinkmann H."/>
            <person name="Mikhaleva J."/>
            <person name="Olsen L.C."/>
            <person name="Jubin C."/>
            <person name="Canestro C."/>
            <person name="Bouquet J.M."/>
            <person name="Danks G."/>
            <person name="Poulain J."/>
            <person name="Campsteijn C."/>
            <person name="Adamski M."/>
            <person name="Cross I."/>
            <person name="Yadetie F."/>
            <person name="Muffato M."/>
            <person name="Louis A."/>
            <person name="Butcher S."/>
            <person name="Tsagkogeorga G."/>
            <person name="Konrad A."/>
            <person name="Singh S."/>
            <person name="Jensen M.F."/>
            <person name="Cong E.H."/>
            <person name="Eikeseth-Otteraa H."/>
            <person name="Noel B."/>
            <person name="Anthouard V."/>
            <person name="Porcel B.M."/>
            <person name="Kachouri-Lafond R."/>
            <person name="Nishino A."/>
            <person name="Ugolini M."/>
            <person name="Chourrout P."/>
            <person name="Nishida H."/>
            <person name="Aasland R."/>
            <person name="Huzurbazar S."/>
            <person name="Westhof E."/>
            <person name="Delsuc F."/>
            <person name="Lehrach H."/>
            <person name="Reinhardt R."/>
            <person name="Weissenbach J."/>
            <person name="Roy S.W."/>
            <person name="Artiguenave F."/>
            <person name="Postlethwait J.H."/>
            <person name="Manak J.R."/>
            <person name="Thompson E.M."/>
            <person name="Jaillon O."/>
            <person name="Du Pasquier L."/>
            <person name="Boudinot P."/>
            <person name="Liberles D.A."/>
            <person name="Volff J.N."/>
            <person name="Philippe H."/>
            <person name="Lenhard B."/>
            <person name="Roest Crollius H."/>
            <person name="Wincker P."/>
            <person name="Chourrout D."/>
        </authorList>
    </citation>
    <scope>NUCLEOTIDE SEQUENCE [LARGE SCALE GENOMIC DNA]</scope>
</reference>
<dbReference type="GO" id="GO:0048240">
    <property type="term" value="P:sperm capacitation"/>
    <property type="evidence" value="ECO:0007669"/>
    <property type="project" value="TreeGrafter"/>
</dbReference>
<dbReference type="PANTHER" id="PTHR47077">
    <property type="entry name" value="ION_TRANS DOMAIN-CONTAINING PROTEIN"/>
    <property type="match status" value="1"/>
</dbReference>
<keyword evidence="2" id="KW-1133">Transmembrane helix</keyword>
<feature type="compositionally biased region" description="Basic and acidic residues" evidence="1">
    <location>
        <begin position="96"/>
        <end position="111"/>
    </location>
</feature>
<keyword evidence="2" id="KW-0472">Membrane</keyword>
<accession>E4YNH4</accession>
<dbReference type="PANTHER" id="PTHR47077:SF1">
    <property type="entry name" value="CATION CHANNEL SPERM-ASSOCIATED PROTEIN 4"/>
    <property type="match status" value="1"/>
</dbReference>
<feature type="region of interest" description="Disordered" evidence="1">
    <location>
        <begin position="92"/>
        <end position="127"/>
    </location>
</feature>
<feature type="transmembrane region" description="Helical" evidence="2">
    <location>
        <begin position="54"/>
        <end position="73"/>
    </location>
</feature>
<evidence type="ECO:0000256" key="1">
    <source>
        <dbReference type="SAM" id="MobiDB-lite"/>
    </source>
</evidence>
<gene>
    <name evidence="3" type="ORF">GSOID_T00030089001</name>
</gene>
<sequence>MFSENDFVEAHFRTFLDGIWTAFVFLTMDGWRMNFQAGFDYYEYSENPLSERELIFTFWYVVNILLIILFSLVMNSMIVARVVTNLDNAMLEQDGDPEKDTDAPEEKKPTQAEDNSAQNDNDTDDTPLVFMTNHPSYLKLKQKPLFKTGLGNMTIDRVEDVLMITNALEKNLRDYTRIREKLARIMEEMQILNDPLTTNNEALRVLACTAAGQEIRNSTNLTGPLSYRQSQQIRQSMSKSIIARQPSVMRSRIGF</sequence>
<proteinExistence type="predicted"/>
<dbReference type="Gene3D" id="1.10.287.70">
    <property type="match status" value="1"/>
</dbReference>